<dbReference type="Proteomes" id="UP000054498">
    <property type="component" value="Unassembled WGS sequence"/>
</dbReference>
<dbReference type="SMART" id="SM00220">
    <property type="entry name" value="S_TKc"/>
    <property type="match status" value="1"/>
</dbReference>
<dbReference type="AlphaFoldDB" id="A0A0D2LV22"/>
<accession>A0A0D2LV22</accession>
<evidence type="ECO:0000259" key="6">
    <source>
        <dbReference type="PROSITE" id="PS50011"/>
    </source>
</evidence>
<keyword evidence="3" id="KW-0547">Nucleotide-binding</keyword>
<protein>
    <recommendedName>
        <fullName evidence="6">Protein kinase domain-containing protein</fullName>
    </recommendedName>
</protein>
<evidence type="ECO:0000313" key="7">
    <source>
        <dbReference type="EMBL" id="KIY95444.1"/>
    </source>
</evidence>
<dbReference type="SUPFAM" id="SSF56112">
    <property type="entry name" value="Protein kinase-like (PK-like)"/>
    <property type="match status" value="1"/>
</dbReference>
<sequence length="213" mass="22369">MRGVLDVLCECHRRSFAYGDVKPANFLVCPDCDSAGGVSVRAVDFGCSRPVPLTQPCGSPLFMAPEMAGRRFGTAVDVWAAGVMLHILLVGRPPFWSNKSAEEAARLPAYAIVAATRTHDISYPRSDWGRLSREARQLVEAMLTRDPAARITAGDALAHPWFDRALGFSPARAAAAATAAQAEGERGAAAAAEAAIDGVVTFGQARVAAAACA</sequence>
<keyword evidence="1" id="KW-0723">Serine/threonine-protein kinase</keyword>
<dbReference type="Gene3D" id="1.10.510.10">
    <property type="entry name" value="Transferase(Phosphotransferase) domain 1"/>
    <property type="match status" value="1"/>
</dbReference>
<dbReference type="InterPro" id="IPR008271">
    <property type="entry name" value="Ser/Thr_kinase_AS"/>
</dbReference>
<keyword evidence="8" id="KW-1185">Reference proteome</keyword>
<evidence type="ECO:0000313" key="8">
    <source>
        <dbReference type="Proteomes" id="UP000054498"/>
    </source>
</evidence>
<feature type="domain" description="Protein kinase" evidence="6">
    <location>
        <begin position="1"/>
        <end position="162"/>
    </location>
</feature>
<evidence type="ECO:0000256" key="1">
    <source>
        <dbReference type="ARBA" id="ARBA00022527"/>
    </source>
</evidence>
<evidence type="ECO:0000256" key="4">
    <source>
        <dbReference type="ARBA" id="ARBA00022777"/>
    </source>
</evidence>
<dbReference type="EMBL" id="KK103504">
    <property type="protein sequence ID" value="KIY95444.1"/>
    <property type="molecule type" value="Genomic_DNA"/>
</dbReference>
<organism evidence="7 8">
    <name type="scientific">Monoraphidium neglectum</name>
    <dbReference type="NCBI Taxonomy" id="145388"/>
    <lineage>
        <taxon>Eukaryota</taxon>
        <taxon>Viridiplantae</taxon>
        <taxon>Chlorophyta</taxon>
        <taxon>core chlorophytes</taxon>
        <taxon>Chlorophyceae</taxon>
        <taxon>CS clade</taxon>
        <taxon>Sphaeropleales</taxon>
        <taxon>Selenastraceae</taxon>
        <taxon>Monoraphidium</taxon>
    </lineage>
</organism>
<dbReference type="PANTHER" id="PTHR24349">
    <property type="entry name" value="SERINE/THREONINE-PROTEIN KINASE"/>
    <property type="match status" value="1"/>
</dbReference>
<proteinExistence type="predicted"/>
<dbReference type="InterPro" id="IPR050205">
    <property type="entry name" value="CDPK_Ser/Thr_kinases"/>
</dbReference>
<dbReference type="KEGG" id="mng:MNEG_12516"/>
<keyword evidence="4" id="KW-0418">Kinase</keyword>
<dbReference type="Pfam" id="PF00069">
    <property type="entry name" value="Pkinase"/>
    <property type="match status" value="1"/>
</dbReference>
<name>A0A0D2LV22_9CHLO</name>
<keyword evidence="2" id="KW-0808">Transferase</keyword>
<dbReference type="PROSITE" id="PS00108">
    <property type="entry name" value="PROTEIN_KINASE_ST"/>
    <property type="match status" value="1"/>
</dbReference>
<dbReference type="OrthoDB" id="68483at2759"/>
<gene>
    <name evidence="7" type="ORF">MNEG_12516</name>
</gene>
<dbReference type="InterPro" id="IPR000719">
    <property type="entry name" value="Prot_kinase_dom"/>
</dbReference>
<dbReference type="GO" id="GO:0005524">
    <property type="term" value="F:ATP binding"/>
    <property type="evidence" value="ECO:0007669"/>
    <property type="project" value="UniProtKB-KW"/>
</dbReference>
<keyword evidence="5" id="KW-0067">ATP-binding</keyword>
<dbReference type="GeneID" id="25729886"/>
<evidence type="ECO:0000256" key="5">
    <source>
        <dbReference type="ARBA" id="ARBA00022840"/>
    </source>
</evidence>
<dbReference type="InterPro" id="IPR011009">
    <property type="entry name" value="Kinase-like_dom_sf"/>
</dbReference>
<evidence type="ECO:0000256" key="2">
    <source>
        <dbReference type="ARBA" id="ARBA00022679"/>
    </source>
</evidence>
<reference evidence="7 8" key="1">
    <citation type="journal article" date="2013" name="BMC Genomics">
        <title>Reconstruction of the lipid metabolism for the microalga Monoraphidium neglectum from its genome sequence reveals characteristics suitable for biofuel production.</title>
        <authorList>
            <person name="Bogen C."/>
            <person name="Al-Dilaimi A."/>
            <person name="Albersmeier A."/>
            <person name="Wichmann J."/>
            <person name="Grundmann M."/>
            <person name="Rupp O."/>
            <person name="Lauersen K.J."/>
            <person name="Blifernez-Klassen O."/>
            <person name="Kalinowski J."/>
            <person name="Goesmann A."/>
            <person name="Mussgnug J.H."/>
            <person name="Kruse O."/>
        </authorList>
    </citation>
    <scope>NUCLEOTIDE SEQUENCE [LARGE SCALE GENOMIC DNA]</scope>
    <source>
        <strain evidence="7 8">SAG 48.87</strain>
    </source>
</reference>
<dbReference type="GO" id="GO:0004674">
    <property type="term" value="F:protein serine/threonine kinase activity"/>
    <property type="evidence" value="ECO:0007669"/>
    <property type="project" value="UniProtKB-KW"/>
</dbReference>
<evidence type="ECO:0000256" key="3">
    <source>
        <dbReference type="ARBA" id="ARBA00022741"/>
    </source>
</evidence>
<dbReference type="PROSITE" id="PS50011">
    <property type="entry name" value="PROTEIN_KINASE_DOM"/>
    <property type="match status" value="1"/>
</dbReference>
<dbReference type="RefSeq" id="XP_013894464.1">
    <property type="nucleotide sequence ID" value="XM_014039010.1"/>
</dbReference>